<dbReference type="Proteomes" id="UP000515163">
    <property type="component" value="Unplaced"/>
</dbReference>
<dbReference type="PANTHER" id="PTHR22750">
    <property type="entry name" value="G-PROTEIN COUPLED RECEPTOR"/>
    <property type="match status" value="1"/>
</dbReference>
<accession>A0A6P8HA31</accession>
<feature type="transmembrane region" description="Helical" evidence="6">
    <location>
        <begin position="240"/>
        <end position="262"/>
    </location>
</feature>
<gene>
    <name evidence="9" type="primary">LOC116286901</name>
</gene>
<dbReference type="InterPro" id="IPR000276">
    <property type="entry name" value="GPCR_Rhodpsn"/>
</dbReference>
<dbReference type="OrthoDB" id="5951873at2759"/>
<dbReference type="RefSeq" id="XP_031549355.1">
    <property type="nucleotide sequence ID" value="XM_031693495.1"/>
</dbReference>
<evidence type="ECO:0000313" key="8">
    <source>
        <dbReference type="Proteomes" id="UP000515163"/>
    </source>
</evidence>
<reference evidence="9" key="1">
    <citation type="submission" date="2025-08" db="UniProtKB">
        <authorList>
            <consortium name="RefSeq"/>
        </authorList>
    </citation>
    <scope>IDENTIFICATION</scope>
    <source>
        <tissue evidence="9">Tentacle</tissue>
    </source>
</reference>
<feature type="transmembrane region" description="Helical" evidence="6">
    <location>
        <begin position="34"/>
        <end position="55"/>
    </location>
</feature>
<evidence type="ECO:0000256" key="5">
    <source>
        <dbReference type="ARBA" id="ARBA00023136"/>
    </source>
</evidence>
<dbReference type="KEGG" id="aten:116286901"/>
<feature type="domain" description="G-protein coupled receptors family 1 profile" evidence="7">
    <location>
        <begin position="47"/>
        <end position="289"/>
    </location>
</feature>
<feature type="transmembrane region" description="Helical" evidence="6">
    <location>
        <begin position="67"/>
        <end position="92"/>
    </location>
</feature>
<feature type="transmembrane region" description="Helical" evidence="6">
    <location>
        <begin position="176"/>
        <end position="195"/>
    </location>
</feature>
<keyword evidence="2" id="KW-1003">Cell membrane</keyword>
<sequence>MDMKKSNGTISNERLCSTIEYCTDTDNSFHIANVAINIFFCVPTVVINLILFVAVCRTSTLRTPSNILICALASTDLFVGLTTQPLYAVLLYSMTTNLPLSIKCVLQTMSHILGNVFVGMSFLTFTAISVDKLLMVHFHLRYNTVVTNKRITFCVLVFLAICAVLAVSNIFTMRDYTIKVTTLTTICFIVAFISYSKIYRTVIRHQKEIHDQTMAVATRGGNNKVLELARFKKRTFSMMCIYAIFLLFYLPYICSIVLIQILEHCLILEIKIFSGTLIFVNSLVNPVIICWKMREIRNAMKELVCFMCSKQN</sequence>
<evidence type="ECO:0000313" key="9">
    <source>
        <dbReference type="RefSeq" id="XP_031549355.1"/>
    </source>
</evidence>
<dbReference type="InterPro" id="IPR017452">
    <property type="entry name" value="GPCR_Rhodpsn_7TM"/>
</dbReference>
<evidence type="ECO:0000256" key="4">
    <source>
        <dbReference type="ARBA" id="ARBA00022989"/>
    </source>
</evidence>
<evidence type="ECO:0000256" key="1">
    <source>
        <dbReference type="ARBA" id="ARBA00004651"/>
    </source>
</evidence>
<dbReference type="CDD" id="cd00637">
    <property type="entry name" value="7tm_classA_rhodopsin-like"/>
    <property type="match status" value="1"/>
</dbReference>
<evidence type="ECO:0000256" key="3">
    <source>
        <dbReference type="ARBA" id="ARBA00022692"/>
    </source>
</evidence>
<evidence type="ECO:0000256" key="6">
    <source>
        <dbReference type="SAM" id="Phobius"/>
    </source>
</evidence>
<dbReference type="InParanoid" id="A0A6P8HA31"/>
<feature type="transmembrane region" description="Helical" evidence="6">
    <location>
        <begin position="151"/>
        <end position="170"/>
    </location>
</feature>
<keyword evidence="8" id="KW-1185">Reference proteome</keyword>
<dbReference type="PROSITE" id="PS50262">
    <property type="entry name" value="G_PROTEIN_RECEP_F1_2"/>
    <property type="match status" value="1"/>
</dbReference>
<dbReference type="SUPFAM" id="SSF81321">
    <property type="entry name" value="Family A G protein-coupled receptor-like"/>
    <property type="match status" value="1"/>
</dbReference>
<dbReference type="FunCoup" id="A0A6P8HA31">
    <property type="interactions" value="336"/>
</dbReference>
<feature type="transmembrane region" description="Helical" evidence="6">
    <location>
        <begin position="112"/>
        <end position="130"/>
    </location>
</feature>
<evidence type="ECO:0000256" key="2">
    <source>
        <dbReference type="ARBA" id="ARBA00022475"/>
    </source>
</evidence>
<dbReference type="SMART" id="SM01381">
    <property type="entry name" value="7TM_GPCR_Srsx"/>
    <property type="match status" value="1"/>
</dbReference>
<dbReference type="GO" id="GO:0004930">
    <property type="term" value="F:G protein-coupled receptor activity"/>
    <property type="evidence" value="ECO:0007669"/>
    <property type="project" value="InterPro"/>
</dbReference>
<dbReference type="Gene3D" id="1.20.1070.10">
    <property type="entry name" value="Rhodopsin 7-helix transmembrane proteins"/>
    <property type="match status" value="1"/>
</dbReference>
<keyword evidence="3 6" id="KW-0812">Transmembrane</keyword>
<name>A0A6P8HA31_ACTTE</name>
<keyword evidence="5 6" id="KW-0472">Membrane</keyword>
<dbReference type="GeneID" id="116286901"/>
<proteinExistence type="predicted"/>
<evidence type="ECO:0000259" key="7">
    <source>
        <dbReference type="PROSITE" id="PS50262"/>
    </source>
</evidence>
<organism evidence="8 9">
    <name type="scientific">Actinia tenebrosa</name>
    <name type="common">Australian red waratah sea anemone</name>
    <dbReference type="NCBI Taxonomy" id="6105"/>
    <lineage>
        <taxon>Eukaryota</taxon>
        <taxon>Metazoa</taxon>
        <taxon>Cnidaria</taxon>
        <taxon>Anthozoa</taxon>
        <taxon>Hexacorallia</taxon>
        <taxon>Actiniaria</taxon>
        <taxon>Actiniidae</taxon>
        <taxon>Actinia</taxon>
    </lineage>
</organism>
<keyword evidence="4 6" id="KW-1133">Transmembrane helix</keyword>
<dbReference type="AlphaFoldDB" id="A0A6P8HA31"/>
<dbReference type="GO" id="GO:0005886">
    <property type="term" value="C:plasma membrane"/>
    <property type="evidence" value="ECO:0007669"/>
    <property type="project" value="UniProtKB-SubCell"/>
</dbReference>
<comment type="subcellular location">
    <subcellularLocation>
        <location evidence="1">Cell membrane</location>
        <topology evidence="1">Multi-pass membrane protein</topology>
    </subcellularLocation>
</comment>
<feature type="transmembrane region" description="Helical" evidence="6">
    <location>
        <begin position="268"/>
        <end position="291"/>
    </location>
</feature>
<protein>
    <submittedName>
        <fullName evidence="9">Melanocortin receptor 5-like</fullName>
    </submittedName>
</protein>
<dbReference type="PRINTS" id="PR00237">
    <property type="entry name" value="GPCRRHODOPSN"/>
</dbReference>
<dbReference type="Pfam" id="PF00001">
    <property type="entry name" value="7tm_1"/>
    <property type="match status" value="1"/>
</dbReference>